<organism evidence="2 3">
    <name type="scientific">Kocuria palustris PEL</name>
    <dbReference type="NCBI Taxonomy" id="1236550"/>
    <lineage>
        <taxon>Bacteria</taxon>
        <taxon>Bacillati</taxon>
        <taxon>Actinomycetota</taxon>
        <taxon>Actinomycetes</taxon>
        <taxon>Micrococcales</taxon>
        <taxon>Micrococcaceae</taxon>
        <taxon>Kocuria</taxon>
    </lineage>
</organism>
<evidence type="ECO:0000313" key="3">
    <source>
        <dbReference type="Proteomes" id="UP000009877"/>
    </source>
</evidence>
<reference evidence="2 3" key="1">
    <citation type="journal article" date="2014" name="Genome Announc.">
        <title>Draft Genome Sequence of Kocuria palustris PEL.</title>
        <authorList>
            <person name="Sharma G."/>
            <person name="Khatri I."/>
            <person name="Subramanian S."/>
        </authorList>
    </citation>
    <scope>NUCLEOTIDE SEQUENCE [LARGE SCALE GENOMIC DNA]</scope>
    <source>
        <strain evidence="2 3">PEL</strain>
    </source>
</reference>
<name>M2WH06_9MICC</name>
<accession>M2WH06</accession>
<proteinExistence type="predicted"/>
<dbReference type="Proteomes" id="UP000009877">
    <property type="component" value="Unassembled WGS sequence"/>
</dbReference>
<keyword evidence="1" id="KW-0472">Membrane</keyword>
<dbReference type="EMBL" id="ANHZ02000001">
    <property type="protein sequence ID" value="EME37857.1"/>
    <property type="molecule type" value="Genomic_DNA"/>
</dbReference>
<evidence type="ECO:0000313" key="2">
    <source>
        <dbReference type="EMBL" id="EME37857.1"/>
    </source>
</evidence>
<protein>
    <submittedName>
        <fullName evidence="2">Uncharacterized protein</fullName>
    </submittedName>
</protein>
<keyword evidence="1" id="KW-0812">Transmembrane</keyword>
<dbReference type="RefSeq" id="WP_006213200.1">
    <property type="nucleotide sequence ID" value="NZ_ANHZ02000001.1"/>
</dbReference>
<comment type="caution">
    <text evidence="2">The sequence shown here is derived from an EMBL/GenBank/DDBJ whole genome shotgun (WGS) entry which is preliminary data.</text>
</comment>
<keyword evidence="1" id="KW-1133">Transmembrane helix</keyword>
<feature type="transmembrane region" description="Helical" evidence="1">
    <location>
        <begin position="21"/>
        <end position="41"/>
    </location>
</feature>
<gene>
    <name evidence="2" type="ORF">C884_00052</name>
</gene>
<keyword evidence="3" id="KW-1185">Reference proteome</keyword>
<dbReference type="AlphaFoldDB" id="M2WH06"/>
<sequence>MTSAASPEPRFTSGSLTGLRGALTVWLPGVVLAVTLLWWLLEGVPLWWSAPALTVAGALLGDPAVRLVLEIARDTETAERARLEHLEQLRADPVLSAPQPEPSEQEEQDAPPLRGGLVIGVLERIAVSVCVISGYATGIAVVVAIKGLARYGEFTSPSQREQFIIGTLASLLWAAGTAGLVLLVSPVG</sequence>
<dbReference type="STRING" id="71999.KPaMU14_06065"/>
<feature type="transmembrane region" description="Helical" evidence="1">
    <location>
        <begin position="163"/>
        <end position="184"/>
    </location>
</feature>
<feature type="transmembrane region" description="Helical" evidence="1">
    <location>
        <begin position="125"/>
        <end position="151"/>
    </location>
</feature>
<evidence type="ECO:0000256" key="1">
    <source>
        <dbReference type="SAM" id="Phobius"/>
    </source>
</evidence>